<dbReference type="EMBL" id="KZ990981">
    <property type="protein sequence ID" value="RKP23425.1"/>
    <property type="molecule type" value="Genomic_DNA"/>
</dbReference>
<organism evidence="1 2">
    <name type="scientific">Syncephalis pseudoplumigaleata</name>
    <dbReference type="NCBI Taxonomy" id="1712513"/>
    <lineage>
        <taxon>Eukaryota</taxon>
        <taxon>Fungi</taxon>
        <taxon>Fungi incertae sedis</taxon>
        <taxon>Zoopagomycota</taxon>
        <taxon>Zoopagomycotina</taxon>
        <taxon>Zoopagomycetes</taxon>
        <taxon>Zoopagales</taxon>
        <taxon>Piptocephalidaceae</taxon>
        <taxon>Syncephalis</taxon>
    </lineage>
</organism>
<keyword evidence="2" id="KW-1185">Reference proteome</keyword>
<accession>A0A4P9YUG1</accession>
<proteinExistence type="predicted"/>
<dbReference type="AlphaFoldDB" id="A0A4P9YUG1"/>
<dbReference type="OrthoDB" id="288590at2759"/>
<evidence type="ECO:0000313" key="1">
    <source>
        <dbReference type="EMBL" id="RKP23425.1"/>
    </source>
</evidence>
<dbReference type="Proteomes" id="UP000278143">
    <property type="component" value="Unassembled WGS sequence"/>
</dbReference>
<name>A0A4P9YUG1_9FUNG</name>
<protein>
    <submittedName>
        <fullName evidence="1">Uncharacterized protein</fullName>
    </submittedName>
</protein>
<sequence>MSWLEQLRLRLCACVGRRALADTSAQVGWKIRLDVVVVPSWAWSTGKTASVHQGSAARYAVPFFYEPRFDAAVAPAMDGGSGDAATSSVVEPVCFGSYLMAKLGRFYQYDRKQ</sequence>
<gene>
    <name evidence="1" type="ORF">SYNPS1DRAFT_30830</name>
</gene>
<evidence type="ECO:0000313" key="2">
    <source>
        <dbReference type="Proteomes" id="UP000278143"/>
    </source>
</evidence>
<reference evidence="2" key="1">
    <citation type="journal article" date="2018" name="Nat. Microbiol.">
        <title>Leveraging single-cell genomics to expand the fungal tree of life.</title>
        <authorList>
            <person name="Ahrendt S.R."/>
            <person name="Quandt C.A."/>
            <person name="Ciobanu D."/>
            <person name="Clum A."/>
            <person name="Salamov A."/>
            <person name="Andreopoulos B."/>
            <person name="Cheng J.F."/>
            <person name="Woyke T."/>
            <person name="Pelin A."/>
            <person name="Henrissat B."/>
            <person name="Reynolds N.K."/>
            <person name="Benny G.L."/>
            <person name="Smith M.E."/>
            <person name="James T.Y."/>
            <person name="Grigoriev I.V."/>
        </authorList>
    </citation>
    <scope>NUCLEOTIDE SEQUENCE [LARGE SCALE GENOMIC DNA]</scope>
    <source>
        <strain evidence="2">Benny S71-1</strain>
    </source>
</reference>